<name>A0ABX6A392_9MICO</name>
<dbReference type="NCBIfam" id="TIGR01760">
    <property type="entry name" value="tape_meas_TP901"/>
    <property type="match status" value="1"/>
</dbReference>
<keyword evidence="1" id="KW-1188">Viral release from host cell</keyword>
<dbReference type="EMBL" id="CP044108">
    <property type="protein sequence ID" value="QEU11653.1"/>
    <property type="molecule type" value="Genomic_DNA"/>
</dbReference>
<evidence type="ECO:0000259" key="2">
    <source>
        <dbReference type="Pfam" id="PF10145"/>
    </source>
</evidence>
<sequence length="1139" mass="118464">MAQERTIRTVLELNVSKFQANAARAGAAAKGLASELDAASRASQNLDKNAANGSKAAKTARDLEQSYSRVGTTMLGAGTAMAAGLGVAVKAAMDWESAWAGVKKTVDGTPQQMAALEGELRGLAKTLPATHTEIAGVAEAAGQLGVAREDVASFTKTMIDLGESTNLTAEEAATNLAKFSNIMGTSVDNVDNLGSTLVGLGNNFATTESDILAMGMRLAGVGNQMHMTEGDVLGLAAAMSSVGTEAEAGGTAMSMVLKKMDAAVRAGGSELASFAEVAGVSAEKFAAAWRESPAKALEMFVGGLNQVQAAGGSVAATLTDLGIKGIREQDAMLKLAGAHDELARALALGNEEFVKNTALLTEANQRYETAESRMRIAFNRIVDAGISLGASLLPVFAQVAEGAASLADAFNSLPGPVKAIVGTLGTVGSVALIAGGGLMKLVPAVRDSVEAFKTFATSTPKATKAFKAFSGVLGVAGIIGTLSSIGSSMKDFSLTADEMAISTMKLADSANVYDTIFQGMNHGVKDVEGFSSALEMMANPNLLTGLSDLQGNLEKLIGFDSVTLGDGAERIREFGRSFSELASTDLSAAQASFKSLWESTDQSEQTWSNLLKLMPDFRGKLVAIAEANGLNATESELLRVALGKQAVQVDATGKAFAAAEPEMSAAEQATQALTEANEELMESLSDIGNAFLGVRGAAREYEDQMKAAAEAAKENGKHWEDGTQAARDNAEALDSLASSSLEYLDALEKNNQLTSTSMQKARDDIMHAAEAFGATKDEAAAYADQLGLTPETIQTKVDLEVQQAQQGIDNYVAKFGEVPPSVLTQAEVDKRAAVDSLDVWNTQLESVDGKTATSIIDADPSGAEEAAAKAAETINMLPEYRSVLLDADPSQLDTKVKGSELQLAYLASITPTPKLDMNPGEFNRAAKAAESRIKEIDGMKPTPELKAEKSALERVVKAAKGDLNSVKDKNVKVTAKTSGKGDVDALRSSVAGLHSKDISVRIRTFGVNALAAAKRAAGLANGGWMSPGLSSGGWVPGGYPGPGVDNVLWPFAPGAARGRYLAQPLAGDEYVVNGAQARKFGPVLEFINNGASMREFANAVSARGNVTVNNTFHGLNREAADIAAEQTLGRVLSSVRGLV</sequence>
<reference evidence="3 4" key="1">
    <citation type="submission" date="2019-09" db="EMBL/GenBank/DDBJ databases">
        <title>FDA dAtabase for Regulatory Grade micrObial Sequences (FDA-ARGOS): Supporting development and validation of Infectious Disease Dx tests.</title>
        <authorList>
            <person name="Sciortino C."/>
            <person name="Tallon L."/>
            <person name="Sadzewicz L."/>
            <person name="Vavikolanu K."/>
            <person name="Mehta A."/>
            <person name="Aluvathingal J."/>
            <person name="Nadendla S."/>
            <person name="Nandy P."/>
            <person name="Geyer C."/>
            <person name="Yan Y."/>
            <person name="Sichtig H."/>
        </authorList>
    </citation>
    <scope>NUCLEOTIDE SEQUENCE [LARGE SCALE GENOMIC DNA]</scope>
    <source>
        <strain evidence="3 4">FDAARGOS_640</strain>
    </source>
</reference>
<protein>
    <submittedName>
        <fullName evidence="3">Phage tail tape measure protein</fullName>
    </submittedName>
</protein>
<dbReference type="InterPro" id="IPR010090">
    <property type="entry name" value="Phage_tape_meas"/>
</dbReference>
<dbReference type="Proteomes" id="UP000323865">
    <property type="component" value="Chromosome"/>
</dbReference>
<evidence type="ECO:0000313" key="4">
    <source>
        <dbReference type="Proteomes" id="UP000323865"/>
    </source>
</evidence>
<evidence type="ECO:0000313" key="3">
    <source>
        <dbReference type="EMBL" id="QEU11653.1"/>
    </source>
</evidence>
<keyword evidence="4" id="KW-1185">Reference proteome</keyword>
<dbReference type="PANTHER" id="PTHR37813:SF1">
    <property type="entry name" value="FELS-2 PROPHAGE PROTEIN"/>
    <property type="match status" value="1"/>
</dbReference>
<dbReference type="Pfam" id="PF10145">
    <property type="entry name" value="PhageMin_Tail"/>
    <property type="match status" value="1"/>
</dbReference>
<feature type="domain" description="Phage tail tape measure protein" evidence="2">
    <location>
        <begin position="120"/>
        <end position="310"/>
    </location>
</feature>
<dbReference type="RefSeq" id="WP_150333039.1">
    <property type="nucleotide sequence ID" value="NZ_CP044108.1"/>
</dbReference>
<accession>A0ABX6A392</accession>
<evidence type="ECO:0000256" key="1">
    <source>
        <dbReference type="ARBA" id="ARBA00022612"/>
    </source>
</evidence>
<organism evidence="3 4">
    <name type="scientific">Dermabacter vaginalis</name>
    <dbReference type="NCBI Taxonomy" id="1630135"/>
    <lineage>
        <taxon>Bacteria</taxon>
        <taxon>Bacillati</taxon>
        <taxon>Actinomycetota</taxon>
        <taxon>Actinomycetes</taxon>
        <taxon>Micrococcales</taxon>
        <taxon>Dermabacteraceae</taxon>
        <taxon>Dermabacter</taxon>
    </lineage>
</organism>
<proteinExistence type="predicted"/>
<dbReference type="PANTHER" id="PTHR37813">
    <property type="entry name" value="FELS-2 PROPHAGE PROTEIN"/>
    <property type="match status" value="1"/>
</dbReference>
<gene>
    <name evidence="3" type="ORF">FOB48_04645</name>
</gene>